<evidence type="ECO:0000313" key="4">
    <source>
        <dbReference type="Proteomes" id="UP001211907"/>
    </source>
</evidence>
<feature type="compositionally biased region" description="Low complexity" evidence="1">
    <location>
        <begin position="164"/>
        <end position="186"/>
    </location>
</feature>
<reference evidence="3" key="1">
    <citation type="submission" date="2020-05" db="EMBL/GenBank/DDBJ databases">
        <title>Phylogenomic resolution of chytrid fungi.</title>
        <authorList>
            <person name="Stajich J.E."/>
            <person name="Amses K."/>
            <person name="Simmons R."/>
            <person name="Seto K."/>
            <person name="Myers J."/>
            <person name="Bonds A."/>
            <person name="Quandt C.A."/>
            <person name="Barry K."/>
            <person name="Liu P."/>
            <person name="Grigoriev I."/>
            <person name="Longcore J.E."/>
            <person name="James T.Y."/>
        </authorList>
    </citation>
    <scope>NUCLEOTIDE SEQUENCE</scope>
    <source>
        <strain evidence="3">JEL0513</strain>
    </source>
</reference>
<gene>
    <name evidence="3" type="ORF">HK100_004472</name>
</gene>
<dbReference type="EMBL" id="JADGJH010000220">
    <property type="protein sequence ID" value="KAJ3133393.1"/>
    <property type="molecule type" value="Genomic_DNA"/>
</dbReference>
<keyword evidence="4" id="KW-1185">Reference proteome</keyword>
<dbReference type="InterPro" id="IPR019412">
    <property type="entry name" value="IML2/TPR_39"/>
</dbReference>
<dbReference type="Proteomes" id="UP001211907">
    <property type="component" value="Unassembled WGS sequence"/>
</dbReference>
<keyword evidence="2" id="KW-1133">Transmembrane helix</keyword>
<evidence type="ECO:0000313" key="3">
    <source>
        <dbReference type="EMBL" id="KAJ3133393.1"/>
    </source>
</evidence>
<keyword evidence="2" id="KW-0472">Membrane</keyword>
<feature type="region of interest" description="Disordered" evidence="1">
    <location>
        <begin position="159"/>
        <end position="186"/>
    </location>
</feature>
<feature type="transmembrane region" description="Helical" evidence="2">
    <location>
        <begin position="93"/>
        <end position="120"/>
    </location>
</feature>
<comment type="caution">
    <text evidence="3">The sequence shown here is derived from an EMBL/GenBank/DDBJ whole genome shotgun (WGS) entry which is preliminary data.</text>
</comment>
<dbReference type="PANTHER" id="PTHR31859">
    <property type="entry name" value="TETRATRICOPEPTIDE REPEAT PROTEIN 39 FAMILY MEMBER"/>
    <property type="match status" value="1"/>
</dbReference>
<evidence type="ECO:0000256" key="2">
    <source>
        <dbReference type="SAM" id="Phobius"/>
    </source>
</evidence>
<evidence type="ECO:0000256" key="1">
    <source>
        <dbReference type="SAM" id="MobiDB-lite"/>
    </source>
</evidence>
<sequence>MEPERQGLLWQHSPNIGRFEREEYGEKWWLKKVRLADEFLAGGVVVMALLEIQFQTSFADAAVVVATAITVFIATFFRLITRRRRWQRDLRTVVQISLGILFVLAVNAVVMLSFLSFLIVCASASLCVAESALLHADETLLPITIQAEHQNERSLQHQNLNGEQQQQQQQPYQQQQQQQQQQFQVQHMRNQSSQPIVAIANSPLPDPTLVFLLPDLFPSPPQAAAIPISTRNQNDLSKSANVNATESLGNLAFSTSAPNFSSSNFQSQQEADLTHASVLMPSSLCFFRDDSNSTAKISELKGNQLDVSFFDSSSSGSDSFRSQNRNLGSISSLISRTVADSNVENKAFSLLHSQNLLNAVYESWNSDWFNARNLLQVYPNSSFFARHAVHAAELEIIIQLASGRERDILNALKRIKYAESVCSRILEGSSEIEHAFESAVIENFLEPNSFLRNSLHAVFVFDVECCKADALVFKGVCQILMGREIKGTSTLRTATKIYQKLVKDIGKIDYPNNHDEVPQSQQDIINRETSKMRICVEFGIAFSEIIVELVPPAISSILKAIGLKSNSSQATIMLKRIAQSDSIRAPLSAFILLLHSVSFATPTGIFRLQKWSCDNADVSLLDNLFMGENVCDDIQDEISKLRAGLVFCKDIALTRWPCEWEVARKIFEAIWILDGSVDLPENIRAEASSLNQQNYSNASFSSSKKDATYSSSSLSSSSSSSLSLATVSSSKSSLFSSDWFELRPYAGVFLVACLRAEEGTNTRNNGATSLETAKFVHKELLGAVSSRKTRKTRTVDFLIKILEWLVSRPGGIHPLLVHMILVLRRDIHNSIWDGGKSKHLLFQMHKSMHDLTFLESESAGLEDGMGKMLTLFLQGTVMKCSLLAAVCEQVSQTTTTATSTKTGGYLGNEFYEIESLACESFWACLECAKAMKSTVFSATLFNVAWITMHAKFELAELKTLMQGSRIADAYIKMHGVQDTATAETLLQQRIVRWDSEKSRAVGTGEEILEESRIEQRNNLAQSLFKSLTKE</sequence>
<keyword evidence="2" id="KW-0812">Transmembrane</keyword>
<protein>
    <submittedName>
        <fullName evidence="3">Uncharacterized protein</fullName>
    </submittedName>
</protein>
<dbReference type="PANTHER" id="PTHR31859:SF1">
    <property type="entry name" value="TETRATRICOPEPTIDE REPEAT PROTEIN 39C"/>
    <property type="match status" value="1"/>
</dbReference>
<organism evidence="3 4">
    <name type="scientific">Physocladia obscura</name>
    <dbReference type="NCBI Taxonomy" id="109957"/>
    <lineage>
        <taxon>Eukaryota</taxon>
        <taxon>Fungi</taxon>
        <taxon>Fungi incertae sedis</taxon>
        <taxon>Chytridiomycota</taxon>
        <taxon>Chytridiomycota incertae sedis</taxon>
        <taxon>Chytridiomycetes</taxon>
        <taxon>Chytridiales</taxon>
        <taxon>Chytriomycetaceae</taxon>
        <taxon>Physocladia</taxon>
    </lineage>
</organism>
<dbReference type="AlphaFoldDB" id="A0AAD5T823"/>
<proteinExistence type="predicted"/>
<name>A0AAD5T823_9FUNG</name>
<dbReference type="SUPFAM" id="SSF81995">
    <property type="entry name" value="beta-sandwich domain of Sec23/24"/>
    <property type="match status" value="1"/>
</dbReference>
<dbReference type="Pfam" id="PF10300">
    <property type="entry name" value="Iml2-TPR_39"/>
    <property type="match status" value="1"/>
</dbReference>
<feature type="transmembrane region" description="Helical" evidence="2">
    <location>
        <begin position="61"/>
        <end position="81"/>
    </location>
</feature>
<accession>A0AAD5T823</accession>